<evidence type="ECO:0008006" key="6">
    <source>
        <dbReference type="Google" id="ProtNLM"/>
    </source>
</evidence>
<sequence length="1350" mass="154159">MCVPFRDPFVPSNVLPSLARTGKLKENNKIMEKRKRSFKDILECRKTSCKQTLSENSHVMLWDTVFQLIDYHQDNDGLLMEASSLKRLKIEKDGAKSEDCNTTTDNNIVSLIFGGRYIGQSSSAQHLSINCAVRILSILPKSGQILDVYSKAEIQRVIHFIKQLIMDNSFNQAKFLSHLFNEATLPLELLWILNMEAIVGFDVYLNSKLSDSKIIHVMSCQIHELSQESQQPHVQTILVSILGTIFNIGFGEKDNSEETAALSKVCVGVVEKVFLDVVEHSNDETGTYCSWLSRAHSLMEITVETMKRGCLHLLSMLMSHRSEMNVSQVIQQQTEWAYGKIPISMIDLFKQMLLPFEMTEVTQILIQVLESRKINWQLFLSLVSVTFVCLPESTKIFAALIQKLLQDGLAACDIEKTITGLLLARQSCLQGPHVFHSYPEWYQRTFGDSSQSPANSKKTFTFLMKLLTDLVPFEIASHLKAHILRPLYVPSKCRYLLSDYIILAKTRLADLKESVDIDGQCDDSSNSDKALEQVENDVEKSISSFETNGKVATSVMEASIFKKPYYIGRFLPTLLKPRPLPDVPDTRMKFIAVLRKMEKIPENLFNNYLKACKEESSKLLEGVIIDDDSEVVMSDTLQPPLYQLKNLLEELTHVITDNNPCHDKTKLKVQELLSIVQEKLDNLSTFEKHEDVSRYIELDPTRTQIDWTSIQVSTLEEHHIEGLAALCVELYVAKENIPRLRIKRREHQPEGSFTQILIQYLQMSAGTQMIFLLRFASMYLQYVFCAINDPIVDSTNISAVILPDLVKKFAFICTRCMPELCDLGEKIIHDDDAFPNREWIFQLYSSKKFQQILQQIKLTFPEWVELEIKVNPEQDLLNVVERFNHYTWAVYRKYLPMEEKDGGCNNDYRLAARLILEKLINSYTSQHISPLQECARCSEAQNFSRLTNSTEMVTALQGLVISFHHGNNADEDQLKTPKLPWLLDYLRREAFDSQEISTNAKVTAFFRLYMYLPSYLLFMDSLSPHSWAPLSMKRIINLLNKHLIMLDMGNCLPLSLTTNILKGLSAVDSVTGKEVMKEFLSGCPLVMVSVMIHVENLKHIIKWTNYLQTIFDLLEQIDRTFDEVEAVFPASCGKDLDTSVISLALLSATLRRKSRNGVHFMLEKMAKHREVLSIYAELLLCYCSRNEQLWPSNSYLSITNVVRGILADLLTSHQVLHSLCTENEAQTVVQRIFPDVVFKLKHITLIRIICQCGSLSISTKEGNLTQILILFRTVSALFESVLKSEENRKLPAIKDPMTVMDLIAATNFIKRCIQEAPIVYLQVLDQGLLAECGTEVQEEVHIRLIAEGFR</sequence>
<comment type="caution">
    <text evidence="4">The sequence shown here is derived from an EMBL/GenBank/DDBJ whole genome shotgun (WGS) entry which is preliminary data.</text>
</comment>
<feature type="domain" description="Fanconi anaemia group A protein helical" evidence="2">
    <location>
        <begin position="532"/>
        <end position="612"/>
    </location>
</feature>
<reference evidence="4" key="1">
    <citation type="journal article" date="2021" name="Genome Biol. Evol.">
        <title>A High-Quality Reference Genome for a Parasitic Bivalve with Doubly Uniparental Inheritance (Bivalvia: Unionida).</title>
        <authorList>
            <person name="Smith C.H."/>
        </authorList>
    </citation>
    <scope>NUCLEOTIDE SEQUENCE</scope>
    <source>
        <strain evidence="4">CHS0354</strain>
    </source>
</reference>
<dbReference type="Pfam" id="PF24783">
    <property type="entry name" value="FANCA_arcN"/>
    <property type="match status" value="1"/>
</dbReference>
<reference evidence="4" key="3">
    <citation type="submission" date="2023-05" db="EMBL/GenBank/DDBJ databases">
        <authorList>
            <person name="Smith C.H."/>
        </authorList>
    </citation>
    <scope>NUCLEOTIDE SEQUENCE</scope>
    <source>
        <strain evidence="4">CHS0354</strain>
        <tissue evidence="4">Mantle</tissue>
    </source>
</reference>
<feature type="domain" description="Fanconi anaemia group A protein arcN subdomain" evidence="3">
    <location>
        <begin position="711"/>
        <end position="819"/>
    </location>
</feature>
<evidence type="ECO:0000259" key="3">
    <source>
        <dbReference type="Pfam" id="PF24783"/>
    </source>
</evidence>
<feature type="domain" description="Fanconi anaemia group A protein N-terminal" evidence="1">
    <location>
        <begin position="179"/>
        <end position="512"/>
    </location>
</feature>
<dbReference type="InterPro" id="IPR031729">
    <property type="entry name" value="Fanconi_A_N"/>
</dbReference>
<dbReference type="InterPro" id="IPR055387">
    <property type="entry name" value="FANCA_arcN"/>
</dbReference>
<dbReference type="Pfam" id="PF24781">
    <property type="entry name" value="FANCA_helical"/>
    <property type="match status" value="1"/>
</dbReference>
<dbReference type="PANTHER" id="PTHR12047:SF2">
    <property type="entry name" value="FANCONI ANEMIA GROUP A PROTEIN"/>
    <property type="match status" value="1"/>
</dbReference>
<organism evidence="4 5">
    <name type="scientific">Potamilus streckersoni</name>
    <dbReference type="NCBI Taxonomy" id="2493646"/>
    <lineage>
        <taxon>Eukaryota</taxon>
        <taxon>Metazoa</taxon>
        <taxon>Spiralia</taxon>
        <taxon>Lophotrochozoa</taxon>
        <taxon>Mollusca</taxon>
        <taxon>Bivalvia</taxon>
        <taxon>Autobranchia</taxon>
        <taxon>Heteroconchia</taxon>
        <taxon>Palaeoheterodonta</taxon>
        <taxon>Unionida</taxon>
        <taxon>Unionoidea</taxon>
        <taxon>Unionidae</taxon>
        <taxon>Ambleminae</taxon>
        <taxon>Lampsilini</taxon>
        <taxon>Potamilus</taxon>
    </lineage>
</organism>
<keyword evidence="5" id="KW-1185">Reference proteome</keyword>
<evidence type="ECO:0000313" key="5">
    <source>
        <dbReference type="Proteomes" id="UP001195483"/>
    </source>
</evidence>
<protein>
    <recommendedName>
        <fullName evidence="6">Fanconi anemia group A protein</fullName>
    </recommendedName>
</protein>
<proteinExistence type="predicted"/>
<evidence type="ECO:0000259" key="2">
    <source>
        <dbReference type="Pfam" id="PF24781"/>
    </source>
</evidence>
<dbReference type="GO" id="GO:0036297">
    <property type="term" value="P:interstrand cross-link repair"/>
    <property type="evidence" value="ECO:0007669"/>
    <property type="project" value="InterPro"/>
</dbReference>
<evidence type="ECO:0000313" key="4">
    <source>
        <dbReference type="EMBL" id="KAK3575932.1"/>
    </source>
</evidence>
<gene>
    <name evidence="4" type="ORF">CHS0354_029246</name>
</gene>
<dbReference type="GO" id="GO:0043240">
    <property type="term" value="C:Fanconi anaemia nuclear complex"/>
    <property type="evidence" value="ECO:0007669"/>
    <property type="project" value="InterPro"/>
</dbReference>
<dbReference type="PANTHER" id="PTHR12047">
    <property type="entry name" value="FANCONI ANEMIA GROUP A PROTEIN"/>
    <property type="match status" value="1"/>
</dbReference>
<accession>A0AAE0RM03</accession>
<evidence type="ECO:0000259" key="1">
    <source>
        <dbReference type="Pfam" id="PF15865"/>
    </source>
</evidence>
<dbReference type="InterPro" id="IPR003516">
    <property type="entry name" value="FANCA"/>
</dbReference>
<dbReference type="EMBL" id="JAEAOA010001755">
    <property type="protein sequence ID" value="KAK3575932.1"/>
    <property type="molecule type" value="Genomic_DNA"/>
</dbReference>
<name>A0AAE0RM03_9BIVA</name>
<dbReference type="InterPro" id="IPR055386">
    <property type="entry name" value="FANCA_helical"/>
</dbReference>
<dbReference type="Pfam" id="PF15865">
    <property type="entry name" value="Fanconi_A_N"/>
    <property type="match status" value="1"/>
</dbReference>
<dbReference type="Proteomes" id="UP001195483">
    <property type="component" value="Unassembled WGS sequence"/>
</dbReference>
<reference evidence="4" key="2">
    <citation type="journal article" date="2021" name="Genome Biol. Evol.">
        <title>Developing a high-quality reference genome for a parasitic bivalve with doubly uniparental inheritance (Bivalvia: Unionida).</title>
        <authorList>
            <person name="Smith C.H."/>
        </authorList>
    </citation>
    <scope>NUCLEOTIDE SEQUENCE</scope>
    <source>
        <strain evidence="4">CHS0354</strain>
        <tissue evidence="4">Mantle</tissue>
    </source>
</reference>